<dbReference type="Proteomes" id="UP000704712">
    <property type="component" value="Unassembled WGS sequence"/>
</dbReference>
<reference evidence="2" key="1">
    <citation type="submission" date="2020-03" db="EMBL/GenBank/DDBJ databases">
        <title>Hybrid Assembly of Korean Phytophthora infestans isolates.</title>
        <authorList>
            <person name="Prokchorchik M."/>
            <person name="Lee Y."/>
            <person name="Seo J."/>
            <person name="Cho J.-H."/>
            <person name="Park Y.-E."/>
            <person name="Jang D.-C."/>
            <person name="Im J.-S."/>
            <person name="Choi J.-G."/>
            <person name="Park H.-J."/>
            <person name="Lee G.-B."/>
            <person name="Lee Y.-G."/>
            <person name="Hong S.-Y."/>
            <person name="Cho K."/>
            <person name="Sohn K.H."/>
        </authorList>
    </citation>
    <scope>NUCLEOTIDE SEQUENCE</scope>
    <source>
        <strain evidence="2">KR_2_A2</strain>
    </source>
</reference>
<dbReference type="AlphaFoldDB" id="A0A8S9TMU0"/>
<evidence type="ECO:0000256" key="1">
    <source>
        <dbReference type="SAM" id="MobiDB-lite"/>
    </source>
</evidence>
<accession>A0A8S9TMU0</accession>
<feature type="compositionally biased region" description="Acidic residues" evidence="1">
    <location>
        <begin position="404"/>
        <end position="416"/>
    </location>
</feature>
<dbReference type="Gene3D" id="3.30.40.240">
    <property type="entry name" value="Transglutaminase elicitor, body domain"/>
    <property type="match status" value="1"/>
</dbReference>
<dbReference type="Pfam" id="PF16683">
    <property type="entry name" value="TGase_elicitor"/>
    <property type="match status" value="1"/>
</dbReference>
<proteinExistence type="predicted"/>
<organism evidence="2 3">
    <name type="scientific">Phytophthora infestans</name>
    <name type="common">Potato late blight agent</name>
    <name type="synonym">Botrytis infestans</name>
    <dbReference type="NCBI Taxonomy" id="4787"/>
    <lineage>
        <taxon>Eukaryota</taxon>
        <taxon>Sar</taxon>
        <taxon>Stramenopiles</taxon>
        <taxon>Oomycota</taxon>
        <taxon>Peronosporomycetes</taxon>
        <taxon>Peronosporales</taxon>
        <taxon>Peronosporaceae</taxon>
        <taxon>Phytophthora</taxon>
    </lineage>
</organism>
<feature type="compositionally biased region" description="Low complexity" evidence="1">
    <location>
        <begin position="417"/>
        <end position="452"/>
    </location>
</feature>
<protein>
    <submittedName>
        <fullName evidence="2">Transglutaminase elicitor</fullName>
    </submittedName>
</protein>
<sequence>MEDAPGSDISDLETYFDESLEVDFTTLKEKYSSAAAPKIPWPGSYWPAYQDSINVIWRTGEKSASAKYAEAFGLDPIDFMNKISAQNGVDAHSNNTKCAADTDCASLKDGSVCAIRKDAPSGYCIPTWYGICHAWAPAAMLEDEPKCDVVKNGQTFHVMDIKALVSDIYDGSAIPTVFTGARFNGPDTPVMMDEYGRYTSAARRDLGAGFFHLAITNIMGKHEQSFIIDVTAGAQVWNQPVRSYEVQKMELVDNAQASQQYFGTSVYPFNSEMVYLAYVNTTVTWVVEAYADGPLATADRVEPYTVTDYYEYLLELDADYAVIGGEWVERSKTDHPDFLWFPTAKPDESTVTKTGLSYANVKELLESSVACGGAENTSKTASIRASESASTDGSRASNSAGDDTGNEDTSVEDSTDSDPSSSSGSAEPTVDTTDMHSTSSSSGSTIEATATSLPSLETLPIISETSPPSSMYAESVVVTRTPPHIPIDTGYYTAPPILSGHDQADVLITTESTGTTTVHNSCH</sequence>
<dbReference type="EMBL" id="JAACNO010002920">
    <property type="protein sequence ID" value="KAF4129801.1"/>
    <property type="molecule type" value="Genomic_DNA"/>
</dbReference>
<comment type="caution">
    <text evidence="2">The sequence shown here is derived from an EMBL/GenBank/DDBJ whole genome shotgun (WGS) entry which is preliminary data.</text>
</comment>
<name>A0A8S9TMU0_PHYIN</name>
<feature type="region of interest" description="Disordered" evidence="1">
    <location>
        <begin position="373"/>
        <end position="452"/>
    </location>
</feature>
<evidence type="ECO:0000313" key="2">
    <source>
        <dbReference type="EMBL" id="KAF4129801.1"/>
    </source>
</evidence>
<dbReference type="GO" id="GO:0016755">
    <property type="term" value="F:aminoacyltransferase activity"/>
    <property type="evidence" value="ECO:0007669"/>
    <property type="project" value="InterPro"/>
</dbReference>
<dbReference type="InterPro" id="IPR032048">
    <property type="entry name" value="TGase_elicitor"/>
</dbReference>
<gene>
    <name evidence="2" type="ORF">GN958_ATG21010</name>
</gene>
<evidence type="ECO:0000313" key="3">
    <source>
        <dbReference type="Proteomes" id="UP000704712"/>
    </source>
</evidence>
<feature type="compositionally biased region" description="Polar residues" evidence="1">
    <location>
        <begin position="375"/>
        <end position="401"/>
    </location>
</feature>